<evidence type="ECO:0000256" key="1">
    <source>
        <dbReference type="PROSITE-ProRule" id="PRU00169"/>
    </source>
</evidence>
<dbReference type="InterPro" id="IPR001789">
    <property type="entry name" value="Sig_transdc_resp-reg_receiver"/>
</dbReference>
<dbReference type="Gene3D" id="3.40.50.2300">
    <property type="match status" value="1"/>
</dbReference>
<evidence type="ECO:0000313" key="5">
    <source>
        <dbReference type="Proteomes" id="UP000263900"/>
    </source>
</evidence>
<keyword evidence="1" id="KW-0597">Phosphoprotein</keyword>
<dbReference type="PANTHER" id="PTHR37299">
    <property type="entry name" value="TRANSCRIPTIONAL REGULATOR-RELATED"/>
    <property type="match status" value="1"/>
</dbReference>
<feature type="modified residue" description="4-aspartylphosphate" evidence="1">
    <location>
        <position position="62"/>
    </location>
</feature>
<dbReference type="AlphaFoldDB" id="A0A3B7MLI3"/>
<reference evidence="4 5" key="1">
    <citation type="submission" date="2018-09" db="EMBL/GenBank/DDBJ databases">
        <title>Genome sequencing of strain 6GH32-13.</title>
        <authorList>
            <person name="Weon H.-Y."/>
            <person name="Heo J."/>
            <person name="Kwon S.-W."/>
        </authorList>
    </citation>
    <scope>NUCLEOTIDE SEQUENCE [LARGE SCALE GENOMIC DNA]</scope>
    <source>
        <strain evidence="4 5">5GH32-13</strain>
    </source>
</reference>
<dbReference type="KEGG" id="pseg:D3H65_14300"/>
<evidence type="ECO:0000259" key="3">
    <source>
        <dbReference type="PROSITE" id="PS50930"/>
    </source>
</evidence>
<dbReference type="Pfam" id="PF00072">
    <property type="entry name" value="Response_reg"/>
    <property type="match status" value="1"/>
</dbReference>
<dbReference type="PROSITE" id="PS50110">
    <property type="entry name" value="RESPONSE_REGULATORY"/>
    <property type="match status" value="1"/>
</dbReference>
<dbReference type="Pfam" id="PF04397">
    <property type="entry name" value="LytTR"/>
    <property type="match status" value="1"/>
</dbReference>
<dbReference type="PROSITE" id="PS50930">
    <property type="entry name" value="HTH_LYTTR"/>
    <property type="match status" value="1"/>
</dbReference>
<feature type="domain" description="HTH LytTR-type" evidence="3">
    <location>
        <begin position="144"/>
        <end position="242"/>
    </location>
</feature>
<protein>
    <submittedName>
        <fullName evidence="4">DNA-binding response regulator</fullName>
    </submittedName>
</protein>
<dbReference type="InterPro" id="IPR011006">
    <property type="entry name" value="CheY-like_superfamily"/>
</dbReference>
<dbReference type="OrthoDB" id="2168082at2"/>
<dbReference type="PANTHER" id="PTHR37299:SF1">
    <property type="entry name" value="STAGE 0 SPORULATION PROTEIN A HOMOLOG"/>
    <property type="match status" value="1"/>
</dbReference>
<evidence type="ECO:0000259" key="2">
    <source>
        <dbReference type="PROSITE" id="PS50110"/>
    </source>
</evidence>
<dbReference type="Proteomes" id="UP000263900">
    <property type="component" value="Chromosome"/>
</dbReference>
<dbReference type="GO" id="GO:0000156">
    <property type="term" value="F:phosphorelay response regulator activity"/>
    <property type="evidence" value="ECO:0007669"/>
    <property type="project" value="InterPro"/>
</dbReference>
<dbReference type="InterPro" id="IPR007492">
    <property type="entry name" value="LytTR_DNA-bd_dom"/>
</dbReference>
<name>A0A3B7MLI3_9BACT</name>
<dbReference type="SUPFAM" id="SSF52172">
    <property type="entry name" value="CheY-like"/>
    <property type="match status" value="1"/>
</dbReference>
<dbReference type="EMBL" id="CP032157">
    <property type="protein sequence ID" value="AXY75078.1"/>
    <property type="molecule type" value="Genomic_DNA"/>
</dbReference>
<gene>
    <name evidence="4" type="ORF">D3H65_14300</name>
</gene>
<sequence>MADSTTNMIISCLIADDEPIARIGMQKLVQQAPCLHLVGMAKDVTEVSNHLSQTNIQLLFLDIQMPGVNGVDYVKSLVRPPKVIFTTAYSEYAIAGHDLNVLDYLLKPITLSRFLKAVNRAKEYFALTMQQPPDNNNIIPAHYLFVKTNRQLQKVAFEEILFIEARLNYVVIHTLTQKIITYSSMKLMQDSLPAPWFLKIHKSYIISTAMIKSIQGYEVTIGTYTLPISRTHREELMKMISK</sequence>
<evidence type="ECO:0000313" key="4">
    <source>
        <dbReference type="EMBL" id="AXY75078.1"/>
    </source>
</evidence>
<organism evidence="4 5">
    <name type="scientific">Paraflavitalea soli</name>
    <dbReference type="NCBI Taxonomy" id="2315862"/>
    <lineage>
        <taxon>Bacteria</taxon>
        <taxon>Pseudomonadati</taxon>
        <taxon>Bacteroidota</taxon>
        <taxon>Chitinophagia</taxon>
        <taxon>Chitinophagales</taxon>
        <taxon>Chitinophagaceae</taxon>
        <taxon>Paraflavitalea</taxon>
    </lineage>
</organism>
<dbReference type="GO" id="GO:0003677">
    <property type="term" value="F:DNA binding"/>
    <property type="evidence" value="ECO:0007669"/>
    <property type="project" value="UniProtKB-KW"/>
</dbReference>
<proteinExistence type="predicted"/>
<keyword evidence="4" id="KW-0238">DNA-binding</keyword>
<dbReference type="Gene3D" id="2.40.50.1020">
    <property type="entry name" value="LytTr DNA-binding domain"/>
    <property type="match status" value="1"/>
</dbReference>
<keyword evidence="5" id="KW-1185">Reference proteome</keyword>
<dbReference type="InterPro" id="IPR046947">
    <property type="entry name" value="LytR-like"/>
</dbReference>
<dbReference type="RefSeq" id="WP_119050960.1">
    <property type="nucleotide sequence ID" value="NZ_CP032157.1"/>
</dbReference>
<accession>A0A3B7MLI3</accession>
<feature type="domain" description="Response regulatory" evidence="2">
    <location>
        <begin position="11"/>
        <end position="122"/>
    </location>
</feature>
<dbReference type="SMART" id="SM00850">
    <property type="entry name" value="LytTR"/>
    <property type="match status" value="1"/>
</dbReference>
<dbReference type="SMART" id="SM00448">
    <property type="entry name" value="REC"/>
    <property type="match status" value="1"/>
</dbReference>